<dbReference type="SUPFAM" id="SSF56784">
    <property type="entry name" value="HAD-like"/>
    <property type="match status" value="1"/>
</dbReference>
<dbReference type="Gene3D" id="3.40.50.1000">
    <property type="entry name" value="HAD superfamily/HAD-like"/>
    <property type="match status" value="1"/>
</dbReference>
<gene>
    <name evidence="1" type="ORF">SAMN05443377_12918</name>
</gene>
<protein>
    <recommendedName>
        <fullName evidence="3">Hydroxymethylpyrimidine pyrophosphatase</fullName>
    </recommendedName>
</protein>
<dbReference type="AlphaFoldDB" id="A0A1H9TV63"/>
<dbReference type="PANTHER" id="PTHR10000:SF8">
    <property type="entry name" value="HAD SUPERFAMILY HYDROLASE-LIKE, TYPE 3"/>
    <property type="match status" value="1"/>
</dbReference>
<keyword evidence="2" id="KW-1185">Reference proteome</keyword>
<dbReference type="RefSeq" id="WP_091971131.1">
    <property type="nucleotide sequence ID" value="NZ_FOGZ01000029.1"/>
</dbReference>
<dbReference type="GO" id="GO:0005829">
    <property type="term" value="C:cytosol"/>
    <property type="evidence" value="ECO:0007669"/>
    <property type="project" value="TreeGrafter"/>
</dbReference>
<sequence length="267" mass="29186">MNDVLVSDLDGTVVFRDGVRHADRAALQRWHDAGNTLVLDTGKSIDAVRRVWHDEGLLLPDYVIAFTGGVITDAALRPLVEHSHDPGTLAQVADVLDDEQVALYASDIERDYEVFNHVGRTSTILPTFKPASLQWLSTRRLFGIPVFVPQQPDQVRIAAELGRVLASCAAVHRNQDFIDIVPAGATKGSALRELVDHVLPAHGRVITLGDSWNDLSMHEQADLSVTLRSAPREVIDQCDMAVDSAAELIERLLGGSAEPNQAETIPR</sequence>
<dbReference type="Proteomes" id="UP000198815">
    <property type="component" value="Unassembled WGS sequence"/>
</dbReference>
<dbReference type="GO" id="GO:0016791">
    <property type="term" value="F:phosphatase activity"/>
    <property type="evidence" value="ECO:0007669"/>
    <property type="project" value="TreeGrafter"/>
</dbReference>
<dbReference type="EMBL" id="FOGZ01000029">
    <property type="protein sequence ID" value="SES01066.1"/>
    <property type="molecule type" value="Genomic_DNA"/>
</dbReference>
<evidence type="ECO:0000313" key="2">
    <source>
        <dbReference type="Proteomes" id="UP000198815"/>
    </source>
</evidence>
<proteinExistence type="predicted"/>
<dbReference type="Pfam" id="PF08282">
    <property type="entry name" value="Hydrolase_3"/>
    <property type="match status" value="1"/>
</dbReference>
<dbReference type="STRING" id="64702.SAMN05443377_12918"/>
<name>A0A1H9TV63_9ACTN</name>
<reference evidence="2" key="1">
    <citation type="submission" date="2016-10" db="EMBL/GenBank/DDBJ databases">
        <authorList>
            <person name="Varghese N."/>
            <person name="Submissions S."/>
        </authorList>
    </citation>
    <scope>NUCLEOTIDE SEQUENCE [LARGE SCALE GENOMIC DNA]</scope>
    <source>
        <strain evidence="2">DSM 16859</strain>
    </source>
</reference>
<dbReference type="InterPro" id="IPR036412">
    <property type="entry name" value="HAD-like_sf"/>
</dbReference>
<dbReference type="PANTHER" id="PTHR10000">
    <property type="entry name" value="PHOSPHOSERINE PHOSPHATASE"/>
    <property type="match status" value="1"/>
</dbReference>
<evidence type="ECO:0000313" key="1">
    <source>
        <dbReference type="EMBL" id="SES01066.1"/>
    </source>
</evidence>
<accession>A0A1H9TV63</accession>
<dbReference type="GO" id="GO:0000287">
    <property type="term" value="F:magnesium ion binding"/>
    <property type="evidence" value="ECO:0007669"/>
    <property type="project" value="TreeGrafter"/>
</dbReference>
<evidence type="ECO:0008006" key="3">
    <source>
        <dbReference type="Google" id="ProtNLM"/>
    </source>
</evidence>
<dbReference type="Gene3D" id="3.30.1240.10">
    <property type="match status" value="1"/>
</dbReference>
<organism evidence="1 2">
    <name type="scientific">Propionibacterium cyclohexanicum</name>
    <dbReference type="NCBI Taxonomy" id="64702"/>
    <lineage>
        <taxon>Bacteria</taxon>
        <taxon>Bacillati</taxon>
        <taxon>Actinomycetota</taxon>
        <taxon>Actinomycetes</taxon>
        <taxon>Propionibacteriales</taxon>
        <taxon>Propionibacteriaceae</taxon>
        <taxon>Propionibacterium</taxon>
    </lineage>
</organism>
<dbReference type="OrthoDB" id="9806027at2"/>
<dbReference type="InterPro" id="IPR023214">
    <property type="entry name" value="HAD_sf"/>
</dbReference>